<keyword evidence="2 5" id="KW-0812">Transmembrane</keyword>
<comment type="subcellular location">
    <subcellularLocation>
        <location evidence="1">Membrane</location>
        <topology evidence="1">Multi-pass membrane protein</topology>
    </subcellularLocation>
</comment>
<dbReference type="Proteomes" id="UP000199651">
    <property type="component" value="Unassembled WGS sequence"/>
</dbReference>
<feature type="transmembrane region" description="Helical" evidence="5">
    <location>
        <begin position="51"/>
        <end position="70"/>
    </location>
</feature>
<dbReference type="PANTHER" id="PTHR10924:SF6">
    <property type="entry name" value="SOLUTE CARRIER FAMILY 49 MEMBER A3"/>
    <property type="match status" value="1"/>
</dbReference>
<feature type="transmembrane region" description="Helical" evidence="5">
    <location>
        <begin position="101"/>
        <end position="119"/>
    </location>
</feature>
<organism evidence="6 7">
    <name type="scientific">Actinokineospora alba</name>
    <dbReference type="NCBI Taxonomy" id="504798"/>
    <lineage>
        <taxon>Bacteria</taxon>
        <taxon>Bacillati</taxon>
        <taxon>Actinomycetota</taxon>
        <taxon>Actinomycetes</taxon>
        <taxon>Pseudonocardiales</taxon>
        <taxon>Pseudonocardiaceae</taxon>
        <taxon>Actinokineospora</taxon>
    </lineage>
</organism>
<feature type="transmembrane region" description="Helical" evidence="5">
    <location>
        <begin position="217"/>
        <end position="236"/>
    </location>
</feature>
<protein>
    <submittedName>
        <fullName evidence="6">Predicted arabinose efflux permease, MFS family</fullName>
    </submittedName>
</protein>
<feature type="transmembrane region" description="Helical" evidence="5">
    <location>
        <begin position="331"/>
        <end position="355"/>
    </location>
</feature>
<dbReference type="OrthoDB" id="6899210at2"/>
<dbReference type="AlphaFoldDB" id="A0A1H0NDB8"/>
<accession>A0A1H0NDB8</accession>
<feature type="transmembrane region" description="Helical" evidence="5">
    <location>
        <begin position="168"/>
        <end position="187"/>
    </location>
</feature>
<dbReference type="InterPro" id="IPR011701">
    <property type="entry name" value="MFS"/>
</dbReference>
<dbReference type="InterPro" id="IPR036259">
    <property type="entry name" value="MFS_trans_sf"/>
</dbReference>
<dbReference type="Pfam" id="PF07690">
    <property type="entry name" value="MFS_1"/>
    <property type="match status" value="1"/>
</dbReference>
<sequence length="397" mass="40183">MSVRSDSRRQTSGWLVMSAYGLVSAVLQLVWLTYAPITTAAASHYGVSEGAIGWLANVFPLLYVVLALPAGIVLDRWFRPTLGVGAALVAVGAGLRLFDDYAFVLAGHLVVAVAQPLVLNAISKLADGYLPERQRPAGIAAAAAANLVGMLAALTLGAAMGADGLRSLLLIDFGAALVAGGALWLGLRGRAPREIDTPARVSAGALRALFADRRTRSLGGLVFVGFGVFIALTTWLEPLLKPAGVSTAAAGTLLAVLVLSGIVGSVVLPAPVVHRGLERPVLGATLLITAVGCAALAVAPGVVVATVVVIVVGFPLLAALPIVLDTTERVVGAAGGSTGAAFIYLLGNAGGLVIAVGVEQLLERPGWAFALLALVVVVGFASLPGLGKRANKRGAGV</sequence>
<keyword evidence="4 5" id="KW-0472">Membrane</keyword>
<dbReference type="PANTHER" id="PTHR10924">
    <property type="entry name" value="MAJOR FACILITATOR SUPERFAMILY PROTEIN-RELATED"/>
    <property type="match status" value="1"/>
</dbReference>
<keyword evidence="7" id="KW-1185">Reference proteome</keyword>
<feature type="transmembrane region" description="Helical" evidence="5">
    <location>
        <begin position="77"/>
        <end position="95"/>
    </location>
</feature>
<dbReference type="GO" id="GO:0016020">
    <property type="term" value="C:membrane"/>
    <property type="evidence" value="ECO:0007669"/>
    <property type="project" value="UniProtKB-SubCell"/>
</dbReference>
<evidence type="ECO:0000256" key="1">
    <source>
        <dbReference type="ARBA" id="ARBA00004141"/>
    </source>
</evidence>
<proteinExistence type="predicted"/>
<feature type="transmembrane region" description="Helical" evidence="5">
    <location>
        <begin position="304"/>
        <end position="324"/>
    </location>
</feature>
<gene>
    <name evidence="6" type="ORF">SAMN05192558_105298</name>
</gene>
<reference evidence="7" key="1">
    <citation type="submission" date="2016-10" db="EMBL/GenBank/DDBJ databases">
        <authorList>
            <person name="Varghese N."/>
            <person name="Submissions S."/>
        </authorList>
    </citation>
    <scope>NUCLEOTIDE SEQUENCE [LARGE SCALE GENOMIC DNA]</scope>
    <source>
        <strain evidence="7">IBRC-M 10655</strain>
    </source>
</reference>
<feature type="transmembrane region" description="Helical" evidence="5">
    <location>
        <begin position="280"/>
        <end position="298"/>
    </location>
</feature>
<feature type="transmembrane region" description="Helical" evidence="5">
    <location>
        <begin position="12"/>
        <end position="31"/>
    </location>
</feature>
<evidence type="ECO:0000313" key="6">
    <source>
        <dbReference type="EMBL" id="SDO90310.1"/>
    </source>
</evidence>
<dbReference type="EMBL" id="FNJB01000005">
    <property type="protein sequence ID" value="SDO90310.1"/>
    <property type="molecule type" value="Genomic_DNA"/>
</dbReference>
<dbReference type="InterPro" id="IPR049680">
    <property type="entry name" value="FLVCR1-2_SLC49-like"/>
</dbReference>
<feature type="transmembrane region" description="Helical" evidence="5">
    <location>
        <begin position="248"/>
        <end position="268"/>
    </location>
</feature>
<name>A0A1H0NDB8_9PSEU</name>
<dbReference type="GO" id="GO:0022857">
    <property type="term" value="F:transmembrane transporter activity"/>
    <property type="evidence" value="ECO:0007669"/>
    <property type="project" value="InterPro"/>
</dbReference>
<feature type="transmembrane region" description="Helical" evidence="5">
    <location>
        <begin position="367"/>
        <end position="386"/>
    </location>
</feature>
<keyword evidence="3 5" id="KW-1133">Transmembrane helix</keyword>
<evidence type="ECO:0000313" key="7">
    <source>
        <dbReference type="Proteomes" id="UP000199651"/>
    </source>
</evidence>
<feature type="transmembrane region" description="Helical" evidence="5">
    <location>
        <begin position="139"/>
        <end position="162"/>
    </location>
</feature>
<evidence type="ECO:0000256" key="2">
    <source>
        <dbReference type="ARBA" id="ARBA00022692"/>
    </source>
</evidence>
<dbReference type="STRING" id="504798.SAMN05421871_102348"/>
<evidence type="ECO:0000256" key="5">
    <source>
        <dbReference type="SAM" id="Phobius"/>
    </source>
</evidence>
<dbReference type="SUPFAM" id="SSF103473">
    <property type="entry name" value="MFS general substrate transporter"/>
    <property type="match status" value="1"/>
</dbReference>
<dbReference type="Gene3D" id="1.20.1250.20">
    <property type="entry name" value="MFS general substrate transporter like domains"/>
    <property type="match status" value="2"/>
</dbReference>
<evidence type="ECO:0000256" key="3">
    <source>
        <dbReference type="ARBA" id="ARBA00022989"/>
    </source>
</evidence>
<evidence type="ECO:0000256" key="4">
    <source>
        <dbReference type="ARBA" id="ARBA00023136"/>
    </source>
</evidence>